<comment type="caution">
    <text evidence="1">The sequence shown here is derived from an EMBL/GenBank/DDBJ whole genome shotgun (WGS) entry which is preliminary data.</text>
</comment>
<proteinExistence type="predicted"/>
<organism evidence="1">
    <name type="scientific">marine sediment metagenome</name>
    <dbReference type="NCBI Taxonomy" id="412755"/>
    <lineage>
        <taxon>unclassified sequences</taxon>
        <taxon>metagenomes</taxon>
        <taxon>ecological metagenomes</taxon>
    </lineage>
</organism>
<gene>
    <name evidence="1" type="ORF">LCGC14_0347550</name>
</gene>
<dbReference type="AlphaFoldDB" id="A0A0F9WJN9"/>
<evidence type="ECO:0000313" key="1">
    <source>
        <dbReference type="EMBL" id="KKN78688.1"/>
    </source>
</evidence>
<protein>
    <submittedName>
        <fullName evidence="1">Uncharacterized protein</fullName>
    </submittedName>
</protein>
<name>A0A0F9WJN9_9ZZZZ</name>
<sequence>MTSTMTTTATRIEQPWQRVLLRNQLHNDSARWLDAAQERLDSSTQVLKDSIREAYEEYAALEDPEFALSTFSCWLARVLKLEDPLEIYCQTKTWRGWWGPKFVAQKTILRLKVY</sequence>
<accession>A0A0F9WJN9</accession>
<dbReference type="EMBL" id="LAZR01000258">
    <property type="protein sequence ID" value="KKN78688.1"/>
    <property type="molecule type" value="Genomic_DNA"/>
</dbReference>
<reference evidence="1" key="1">
    <citation type="journal article" date="2015" name="Nature">
        <title>Complex archaea that bridge the gap between prokaryotes and eukaryotes.</title>
        <authorList>
            <person name="Spang A."/>
            <person name="Saw J.H."/>
            <person name="Jorgensen S.L."/>
            <person name="Zaremba-Niedzwiedzka K."/>
            <person name="Martijn J."/>
            <person name="Lind A.E."/>
            <person name="van Eijk R."/>
            <person name="Schleper C."/>
            <person name="Guy L."/>
            <person name="Ettema T.J."/>
        </authorList>
    </citation>
    <scope>NUCLEOTIDE SEQUENCE</scope>
</reference>